<evidence type="ECO:0000259" key="3">
    <source>
        <dbReference type="PROSITE" id="PS50983"/>
    </source>
</evidence>
<dbReference type="Pfam" id="PF01497">
    <property type="entry name" value="Peripla_BP_2"/>
    <property type="match status" value="1"/>
</dbReference>
<dbReference type="InterPro" id="IPR002491">
    <property type="entry name" value="ABC_transptr_periplasmic_BD"/>
</dbReference>
<sequence>MKKESFYLLTFIVGVFAVSFFARSWLVSEPAPAGESHPSYQRIVSLAPSITECLFAVGAGDQMVGVTNYCEYPEEANSLTKVGGHYDLNYETLISLKPDLVVCLPSSPEIHQRLRALDIEVMPVESSSVSGIMQSLIQLGEKTGNLAEAEKVVADMEMRIAKVKAQRVDEPSRKILVSIGQNTGEAAVQNLFIAGRNNFYDDLITLLGCENVYAGEVAYPAVSHEGLIRMNPEVIFEMTPEDELENSIQLERVWKRQALLDAVKLDNVFVLAGDYVVKPGPRVVDLLELMAEKMKSSR</sequence>
<dbReference type="NCBIfam" id="NF038402">
    <property type="entry name" value="TroA_like"/>
    <property type="match status" value="1"/>
</dbReference>
<accession>A0A8J7SNL9</accession>
<keyword evidence="2" id="KW-0472">Membrane</keyword>
<dbReference type="PROSITE" id="PS50983">
    <property type="entry name" value="FE_B12_PBP"/>
    <property type="match status" value="1"/>
</dbReference>
<name>A0A8J7SNL9_9BACT</name>
<dbReference type="RefSeq" id="WP_200312769.1">
    <property type="nucleotide sequence ID" value="NZ_JAENIM010000047.1"/>
</dbReference>
<evidence type="ECO:0000313" key="5">
    <source>
        <dbReference type="Proteomes" id="UP000624703"/>
    </source>
</evidence>
<dbReference type="AlphaFoldDB" id="A0A8J7SNL9"/>
<keyword evidence="5" id="KW-1185">Reference proteome</keyword>
<feature type="domain" description="Fe/B12 periplasmic-binding" evidence="3">
    <location>
        <begin position="42"/>
        <end position="298"/>
    </location>
</feature>
<evidence type="ECO:0000313" key="4">
    <source>
        <dbReference type="EMBL" id="MBK1792760.1"/>
    </source>
</evidence>
<organism evidence="4 5">
    <name type="scientific">Persicirhabdus sediminis</name>
    <dbReference type="NCBI Taxonomy" id="454144"/>
    <lineage>
        <taxon>Bacteria</taxon>
        <taxon>Pseudomonadati</taxon>
        <taxon>Verrucomicrobiota</taxon>
        <taxon>Verrucomicrobiia</taxon>
        <taxon>Verrucomicrobiales</taxon>
        <taxon>Verrucomicrobiaceae</taxon>
        <taxon>Persicirhabdus</taxon>
    </lineage>
</organism>
<evidence type="ECO:0000256" key="1">
    <source>
        <dbReference type="ARBA" id="ARBA00022729"/>
    </source>
</evidence>
<proteinExistence type="predicted"/>
<protein>
    <submittedName>
        <fullName evidence="4">ABC transporter substrate-binding protein</fullName>
    </submittedName>
</protein>
<dbReference type="GO" id="GO:0071281">
    <property type="term" value="P:cellular response to iron ion"/>
    <property type="evidence" value="ECO:0007669"/>
    <property type="project" value="TreeGrafter"/>
</dbReference>
<keyword evidence="2" id="KW-1133">Transmembrane helix</keyword>
<dbReference type="InterPro" id="IPR054828">
    <property type="entry name" value="Vit_B12_bind_prot"/>
</dbReference>
<feature type="transmembrane region" description="Helical" evidence="2">
    <location>
        <begin position="7"/>
        <end position="26"/>
    </location>
</feature>
<keyword evidence="1" id="KW-0732">Signal</keyword>
<dbReference type="Proteomes" id="UP000624703">
    <property type="component" value="Unassembled WGS sequence"/>
</dbReference>
<gene>
    <name evidence="4" type="ORF">JIN82_16470</name>
</gene>
<dbReference type="SUPFAM" id="SSF53807">
    <property type="entry name" value="Helical backbone' metal receptor"/>
    <property type="match status" value="1"/>
</dbReference>
<keyword evidence="2" id="KW-0812">Transmembrane</keyword>
<dbReference type="EMBL" id="JAENIM010000047">
    <property type="protein sequence ID" value="MBK1792760.1"/>
    <property type="molecule type" value="Genomic_DNA"/>
</dbReference>
<evidence type="ECO:0000256" key="2">
    <source>
        <dbReference type="SAM" id="Phobius"/>
    </source>
</evidence>
<comment type="caution">
    <text evidence="4">The sequence shown here is derived from an EMBL/GenBank/DDBJ whole genome shotgun (WGS) entry which is preliminary data.</text>
</comment>
<dbReference type="PANTHER" id="PTHR30535:SF34">
    <property type="entry name" value="MOLYBDATE-BINDING PROTEIN MOLA"/>
    <property type="match status" value="1"/>
</dbReference>
<reference evidence="4" key="1">
    <citation type="submission" date="2021-01" db="EMBL/GenBank/DDBJ databases">
        <title>Modified the classification status of verrucomicrobia.</title>
        <authorList>
            <person name="Feng X."/>
        </authorList>
    </citation>
    <scope>NUCLEOTIDE SEQUENCE</scope>
    <source>
        <strain evidence="4">_KCTC 22039</strain>
    </source>
</reference>
<dbReference type="PANTHER" id="PTHR30535">
    <property type="entry name" value="VITAMIN B12-BINDING PROTEIN"/>
    <property type="match status" value="1"/>
</dbReference>
<dbReference type="Gene3D" id="3.40.50.1980">
    <property type="entry name" value="Nitrogenase molybdenum iron protein domain"/>
    <property type="match status" value="2"/>
</dbReference>
<dbReference type="InterPro" id="IPR050902">
    <property type="entry name" value="ABC_Transporter_SBP"/>
</dbReference>
<dbReference type="CDD" id="cd01143">
    <property type="entry name" value="YvrC"/>
    <property type="match status" value="1"/>
</dbReference>